<accession>A0ABS9FB27</accession>
<proteinExistence type="predicted"/>
<organism evidence="1 2">
    <name type="scientific">Pseudomonas gessardii</name>
    <dbReference type="NCBI Taxonomy" id="78544"/>
    <lineage>
        <taxon>Bacteria</taxon>
        <taxon>Pseudomonadati</taxon>
        <taxon>Pseudomonadota</taxon>
        <taxon>Gammaproteobacteria</taxon>
        <taxon>Pseudomonadales</taxon>
        <taxon>Pseudomonadaceae</taxon>
        <taxon>Pseudomonas</taxon>
    </lineage>
</organism>
<sequence>MSQHIITVPCTKLGAPVRVQLGWDKPMPEFYLVVFVEPPTGQELDDTKIVYSSLDDRQADGQQDLGYFKGVAVQLGCYVPSLCLCME</sequence>
<comment type="caution">
    <text evidence="1">The sequence shown here is derived from an EMBL/GenBank/DDBJ whole genome shotgun (WGS) entry which is preliminary data.</text>
</comment>
<evidence type="ECO:0000313" key="2">
    <source>
        <dbReference type="Proteomes" id="UP000814003"/>
    </source>
</evidence>
<evidence type="ECO:0000313" key="1">
    <source>
        <dbReference type="EMBL" id="MCF5109555.1"/>
    </source>
</evidence>
<keyword evidence="2" id="KW-1185">Reference proteome</keyword>
<name>A0ABS9FB27_9PSED</name>
<protein>
    <submittedName>
        <fullName evidence="1">Uncharacterized protein</fullName>
    </submittedName>
</protein>
<dbReference type="EMBL" id="WKED01000051">
    <property type="protein sequence ID" value="MCF5109555.1"/>
    <property type="molecule type" value="Genomic_DNA"/>
</dbReference>
<gene>
    <name evidence="1" type="ORF">GIW56_22255</name>
</gene>
<dbReference type="RefSeq" id="WP_099168823.1">
    <property type="nucleotide sequence ID" value="NZ_JAAQYN010000035.1"/>
</dbReference>
<reference evidence="1 2" key="1">
    <citation type="submission" date="2019-11" db="EMBL/GenBank/DDBJ databases">
        <title>Epiphytic Pseudomonas syringae from cherry orchards.</title>
        <authorList>
            <person name="Hulin M.T."/>
        </authorList>
    </citation>
    <scope>NUCLEOTIDE SEQUENCE [LARGE SCALE GENOMIC DNA]</scope>
    <source>
        <strain evidence="1 2">PA-6-5B</strain>
    </source>
</reference>
<dbReference type="Proteomes" id="UP000814003">
    <property type="component" value="Unassembled WGS sequence"/>
</dbReference>